<dbReference type="GO" id="GO:0055085">
    <property type="term" value="P:transmembrane transport"/>
    <property type="evidence" value="ECO:0007669"/>
    <property type="project" value="InterPro"/>
</dbReference>
<dbReference type="SUPFAM" id="SSF161098">
    <property type="entry name" value="MetI-like"/>
    <property type="match status" value="1"/>
</dbReference>
<dbReference type="AlphaFoldDB" id="A0A0C1H3M9"/>
<evidence type="ECO:0000256" key="5">
    <source>
        <dbReference type="ARBA" id="ARBA00022692"/>
    </source>
</evidence>
<feature type="domain" description="ABC transmembrane type-1" evidence="9">
    <location>
        <begin position="60"/>
        <end position="248"/>
    </location>
</feature>
<gene>
    <name evidence="10" type="primary">potC</name>
    <name evidence="10" type="ORF">DB44_CO00090</name>
</gene>
<feature type="transmembrane region" description="Helical" evidence="8">
    <location>
        <begin position="229"/>
        <end position="247"/>
    </location>
</feature>
<dbReference type="InterPro" id="IPR035906">
    <property type="entry name" value="MetI-like_sf"/>
</dbReference>
<dbReference type="CDD" id="cd06261">
    <property type="entry name" value="TM_PBP2"/>
    <property type="match status" value="1"/>
</dbReference>
<feature type="transmembrane region" description="Helical" evidence="8">
    <location>
        <begin position="201"/>
        <end position="222"/>
    </location>
</feature>
<dbReference type="InterPro" id="IPR051789">
    <property type="entry name" value="Bact_Polyamine_Transport"/>
</dbReference>
<feature type="transmembrane region" description="Helical" evidence="8">
    <location>
        <begin position="126"/>
        <end position="148"/>
    </location>
</feature>
<comment type="caution">
    <text evidence="10">The sequence shown here is derived from an EMBL/GenBank/DDBJ whole genome shotgun (WGS) entry which is preliminary data.</text>
</comment>
<sequence>MKKSPLSFWITVFVLIFLYVPILVLIINSFNDSRFGGQWVGFTYKWYDRLWNEHKMWYALRNSLIVGVSATIVSTFLGTCAAFALHLYKSKLQNFHYGLIYTPLLIPDILTGISLLLFFVTVNVKLGLFTVFIAHTTFCMSYVTMVMLSKLQNFDFTLIEAAQDLGANTWTLIKRILLPLLAPGLMTGALLAFILSIDDFVITFFVAGQGVSTLPVYVYNMIKFGSTPIVNALSVLILGVTFVFIFFTQRLSKED</sequence>
<dbReference type="PANTHER" id="PTHR43848">
    <property type="entry name" value="PUTRESCINE TRANSPORT SYSTEM PERMEASE PROTEIN POTI"/>
    <property type="match status" value="1"/>
</dbReference>
<feature type="transmembrane region" description="Helical" evidence="8">
    <location>
        <begin position="64"/>
        <end position="88"/>
    </location>
</feature>
<keyword evidence="5 8" id="KW-0812">Transmembrane</keyword>
<dbReference type="GO" id="GO:0005886">
    <property type="term" value="C:plasma membrane"/>
    <property type="evidence" value="ECO:0007669"/>
    <property type="project" value="UniProtKB-SubCell"/>
</dbReference>
<keyword evidence="6 8" id="KW-1133">Transmembrane helix</keyword>
<dbReference type="InterPro" id="IPR000515">
    <property type="entry name" value="MetI-like"/>
</dbReference>
<dbReference type="PROSITE" id="PS50928">
    <property type="entry name" value="ABC_TM1"/>
    <property type="match status" value="1"/>
</dbReference>
<dbReference type="Gene3D" id="1.10.3720.10">
    <property type="entry name" value="MetI-like"/>
    <property type="match status" value="1"/>
</dbReference>
<evidence type="ECO:0000256" key="1">
    <source>
        <dbReference type="ARBA" id="ARBA00004651"/>
    </source>
</evidence>
<evidence type="ECO:0000259" key="9">
    <source>
        <dbReference type="PROSITE" id="PS50928"/>
    </source>
</evidence>
<evidence type="ECO:0000256" key="6">
    <source>
        <dbReference type="ARBA" id="ARBA00022989"/>
    </source>
</evidence>
<dbReference type="Pfam" id="PF00528">
    <property type="entry name" value="BPD_transp_1"/>
    <property type="match status" value="1"/>
</dbReference>
<name>A0A0C1H3M9_9BACT</name>
<keyword evidence="7 8" id="KW-0472">Membrane</keyword>
<protein>
    <submittedName>
        <fullName evidence="10">Spermidine/putrescine transport system permease protein PotC</fullName>
    </submittedName>
</protein>
<keyword evidence="3 8" id="KW-0813">Transport</keyword>
<evidence type="ECO:0000256" key="7">
    <source>
        <dbReference type="ARBA" id="ARBA00023136"/>
    </source>
</evidence>
<proteinExistence type="inferred from homology"/>
<evidence type="ECO:0000256" key="2">
    <source>
        <dbReference type="ARBA" id="ARBA00007069"/>
    </source>
</evidence>
<dbReference type="EMBL" id="JSAN01000061">
    <property type="protein sequence ID" value="KIC72139.1"/>
    <property type="molecule type" value="Genomic_DNA"/>
</dbReference>
<dbReference type="RefSeq" id="WP_039357958.1">
    <property type="nucleotide sequence ID" value="NZ_JSAN01000061.1"/>
</dbReference>
<evidence type="ECO:0000256" key="3">
    <source>
        <dbReference type="ARBA" id="ARBA00022448"/>
    </source>
</evidence>
<reference evidence="10 11" key="1">
    <citation type="journal article" date="2014" name="Mol. Biol. Evol.">
        <title>Massive expansion of Ubiquitination-related gene families within the Chlamydiae.</title>
        <authorList>
            <person name="Domman D."/>
            <person name="Collingro A."/>
            <person name="Lagkouvardos I."/>
            <person name="Gehre L."/>
            <person name="Weinmaier T."/>
            <person name="Rattei T."/>
            <person name="Subtil A."/>
            <person name="Horn M."/>
        </authorList>
    </citation>
    <scope>NUCLEOTIDE SEQUENCE [LARGE SCALE GENOMIC DNA]</scope>
    <source>
        <strain evidence="10 11">EI2</strain>
    </source>
</reference>
<feature type="transmembrane region" description="Helical" evidence="8">
    <location>
        <begin position="176"/>
        <end position="195"/>
    </location>
</feature>
<dbReference type="PANTHER" id="PTHR43848:SF2">
    <property type="entry name" value="PUTRESCINE TRANSPORT SYSTEM PERMEASE PROTEIN POTI"/>
    <property type="match status" value="1"/>
</dbReference>
<evidence type="ECO:0000313" key="11">
    <source>
        <dbReference type="Proteomes" id="UP000031465"/>
    </source>
</evidence>
<comment type="subcellular location">
    <subcellularLocation>
        <location evidence="1 8">Cell membrane</location>
        <topology evidence="1 8">Multi-pass membrane protein</topology>
    </subcellularLocation>
</comment>
<evidence type="ECO:0000256" key="4">
    <source>
        <dbReference type="ARBA" id="ARBA00022475"/>
    </source>
</evidence>
<comment type="similarity">
    <text evidence="2">Belongs to the binding-protein-dependent transport system permease family. CysTW subfamily.</text>
</comment>
<evidence type="ECO:0000313" key="10">
    <source>
        <dbReference type="EMBL" id="KIC72139.1"/>
    </source>
</evidence>
<feature type="transmembrane region" description="Helical" evidence="8">
    <location>
        <begin position="7"/>
        <end position="27"/>
    </location>
</feature>
<keyword evidence="4" id="KW-1003">Cell membrane</keyword>
<evidence type="ECO:0000256" key="8">
    <source>
        <dbReference type="RuleBase" id="RU363032"/>
    </source>
</evidence>
<dbReference type="PATRIC" id="fig|362787.3.peg.947"/>
<accession>A0A0C1H3M9</accession>
<feature type="transmembrane region" description="Helical" evidence="8">
    <location>
        <begin position="100"/>
        <end position="120"/>
    </location>
</feature>
<organism evidence="10 11">
    <name type="scientific">Candidatus Protochlamydia amoebophila</name>
    <dbReference type="NCBI Taxonomy" id="362787"/>
    <lineage>
        <taxon>Bacteria</taxon>
        <taxon>Pseudomonadati</taxon>
        <taxon>Chlamydiota</taxon>
        <taxon>Chlamydiia</taxon>
        <taxon>Parachlamydiales</taxon>
        <taxon>Parachlamydiaceae</taxon>
        <taxon>Candidatus Protochlamydia</taxon>
    </lineage>
</organism>
<dbReference type="Proteomes" id="UP000031465">
    <property type="component" value="Unassembled WGS sequence"/>
</dbReference>